<keyword evidence="2" id="KW-1185">Reference proteome</keyword>
<gene>
    <name evidence="1" type="ORF">PGAL8A_00477200</name>
</gene>
<protein>
    <submittedName>
        <fullName evidence="1">Uncharacterized protein</fullName>
    </submittedName>
</protein>
<evidence type="ECO:0000313" key="1">
    <source>
        <dbReference type="EMBL" id="CRG97193.1"/>
    </source>
</evidence>
<sequence>MVKIGKKLKGFNEGVNIIDNNKDKILEKKNNKEIKNKNNEKIKEEKHTLYFGEIQKKKKEYDDLDFYLKNNNISMLLVLLLCKIITKKPKNICDFIHNELDSLLQCQLDKSKTSNIINKEHNENQNYNEEKKDILKKDNYNKIINYETFLGENYLSLDNILDAVNFIKIENSEKIYFNNLIKIIEIFENPQNKHTLLKENMQLTDSISLNKAINLAKIFYNNYFYNTK</sequence>
<name>A0A1J1GXA9_PLAGA</name>
<organism evidence="1 2">
    <name type="scientific">Plasmodium gallinaceum</name>
    <dbReference type="NCBI Taxonomy" id="5849"/>
    <lineage>
        <taxon>Eukaryota</taxon>
        <taxon>Sar</taxon>
        <taxon>Alveolata</taxon>
        <taxon>Apicomplexa</taxon>
        <taxon>Aconoidasida</taxon>
        <taxon>Haemosporida</taxon>
        <taxon>Plasmodiidae</taxon>
        <taxon>Plasmodium</taxon>
        <taxon>Plasmodium (Haemamoeba)</taxon>
    </lineage>
</organism>
<dbReference type="GeneID" id="39733305"/>
<accession>A0A1J1GXA9</accession>
<dbReference type="Proteomes" id="UP000220797">
    <property type="component" value="Unassembled WGS sequence"/>
</dbReference>
<dbReference type="OrthoDB" id="381967at2759"/>
<dbReference type="RefSeq" id="XP_028529996.1">
    <property type="nucleotide sequence ID" value="XM_028673556.1"/>
</dbReference>
<evidence type="ECO:0000313" key="2">
    <source>
        <dbReference type="Proteomes" id="UP000220797"/>
    </source>
</evidence>
<reference evidence="1" key="1">
    <citation type="submission" date="2015-04" db="EMBL/GenBank/DDBJ databases">
        <authorList>
            <consortium name="Pathogen Informatics"/>
        </authorList>
    </citation>
    <scope>NUCLEOTIDE SEQUENCE [LARGE SCALE GENOMIC DNA]</scope>
    <source>
        <strain evidence="1">8A</strain>
    </source>
</reference>
<dbReference type="EMBL" id="CVMV01000096">
    <property type="protein sequence ID" value="CRG97193.1"/>
    <property type="molecule type" value="Genomic_DNA"/>
</dbReference>
<dbReference type="AlphaFoldDB" id="A0A1J1GXA9"/>
<dbReference type="VEuPathDB" id="PlasmoDB:PGAL8A_00477200"/>
<proteinExistence type="predicted"/>
<comment type="caution">
    <text evidence="1">The sequence shown here is derived from an EMBL/GenBank/DDBJ whole genome shotgun (WGS) entry which is preliminary data.</text>
</comment>